<dbReference type="AlphaFoldDB" id="A0A2K3E367"/>
<evidence type="ECO:0000259" key="3">
    <source>
        <dbReference type="PROSITE" id="PS51910"/>
    </source>
</evidence>
<dbReference type="RefSeq" id="XP_042927542.1">
    <property type="nucleotide sequence ID" value="XM_043059908.1"/>
</dbReference>
<evidence type="ECO:0000256" key="1">
    <source>
        <dbReference type="ARBA" id="ARBA00022801"/>
    </source>
</evidence>
<dbReference type="GO" id="GO:0008061">
    <property type="term" value="F:chitin binding"/>
    <property type="evidence" value="ECO:0007669"/>
    <property type="project" value="InterPro"/>
</dbReference>
<proteinExistence type="predicted"/>
<evidence type="ECO:0000313" key="5">
    <source>
        <dbReference type="Proteomes" id="UP000006906"/>
    </source>
</evidence>
<feature type="domain" description="GH18" evidence="3">
    <location>
        <begin position="1"/>
        <end position="377"/>
    </location>
</feature>
<dbReference type="InParanoid" id="A0A2K3E367"/>
<dbReference type="KEGG" id="cre:CHLRE_02g112400v5"/>
<dbReference type="OMA" id="KWIMKQV"/>
<dbReference type="InterPro" id="IPR029070">
    <property type="entry name" value="Chitinase_insertion_sf"/>
</dbReference>
<reference evidence="4 5" key="1">
    <citation type="journal article" date="2007" name="Science">
        <title>The Chlamydomonas genome reveals the evolution of key animal and plant functions.</title>
        <authorList>
            <person name="Merchant S.S."/>
            <person name="Prochnik S.E."/>
            <person name="Vallon O."/>
            <person name="Harris E.H."/>
            <person name="Karpowicz S.J."/>
            <person name="Witman G.B."/>
            <person name="Terry A."/>
            <person name="Salamov A."/>
            <person name="Fritz-Laylin L.K."/>
            <person name="Marechal-Drouard L."/>
            <person name="Marshall W.F."/>
            <person name="Qu L.H."/>
            <person name="Nelson D.R."/>
            <person name="Sanderfoot A.A."/>
            <person name="Spalding M.H."/>
            <person name="Kapitonov V.V."/>
            <person name="Ren Q."/>
            <person name="Ferris P."/>
            <person name="Lindquist E."/>
            <person name="Shapiro H."/>
            <person name="Lucas S.M."/>
            <person name="Grimwood J."/>
            <person name="Schmutz J."/>
            <person name="Cardol P."/>
            <person name="Cerutti H."/>
            <person name="Chanfreau G."/>
            <person name="Chen C.L."/>
            <person name="Cognat V."/>
            <person name="Croft M.T."/>
            <person name="Dent R."/>
            <person name="Dutcher S."/>
            <person name="Fernandez E."/>
            <person name="Fukuzawa H."/>
            <person name="Gonzalez-Ballester D."/>
            <person name="Gonzalez-Halphen D."/>
            <person name="Hallmann A."/>
            <person name="Hanikenne M."/>
            <person name="Hippler M."/>
            <person name="Inwood W."/>
            <person name="Jabbari K."/>
            <person name="Kalanon M."/>
            <person name="Kuras R."/>
            <person name="Lefebvre P.A."/>
            <person name="Lemaire S.D."/>
            <person name="Lobanov A.V."/>
            <person name="Lohr M."/>
            <person name="Manuell A."/>
            <person name="Meier I."/>
            <person name="Mets L."/>
            <person name="Mittag M."/>
            <person name="Mittelmeier T."/>
            <person name="Moroney J.V."/>
            <person name="Moseley J."/>
            <person name="Napoli C."/>
            <person name="Nedelcu A.M."/>
            <person name="Niyogi K."/>
            <person name="Novoselov S.V."/>
            <person name="Paulsen I.T."/>
            <person name="Pazour G."/>
            <person name="Purton S."/>
            <person name="Ral J.P."/>
            <person name="Riano-Pachon D.M."/>
            <person name="Riekhof W."/>
            <person name="Rymarquis L."/>
            <person name="Schroda M."/>
            <person name="Stern D."/>
            <person name="Umen J."/>
            <person name="Willows R."/>
            <person name="Wilson N."/>
            <person name="Zimmer S.L."/>
            <person name="Allmer J."/>
            <person name="Balk J."/>
            <person name="Bisova K."/>
            <person name="Chen C.J."/>
            <person name="Elias M."/>
            <person name="Gendler K."/>
            <person name="Hauser C."/>
            <person name="Lamb M.R."/>
            <person name="Ledford H."/>
            <person name="Long J.C."/>
            <person name="Minagawa J."/>
            <person name="Page M.D."/>
            <person name="Pan J."/>
            <person name="Pootakham W."/>
            <person name="Roje S."/>
            <person name="Rose A."/>
            <person name="Stahlberg E."/>
            <person name="Terauchi A.M."/>
            <person name="Yang P."/>
            <person name="Ball S."/>
            <person name="Bowler C."/>
            <person name="Dieckmann C.L."/>
            <person name="Gladyshev V.N."/>
            <person name="Green P."/>
            <person name="Jorgensen R."/>
            <person name="Mayfield S."/>
            <person name="Mueller-Roeber B."/>
            <person name="Rajamani S."/>
            <person name="Sayre R.T."/>
            <person name="Brokstein P."/>
            <person name="Dubchak I."/>
            <person name="Goodstein D."/>
            <person name="Hornick L."/>
            <person name="Huang Y.W."/>
            <person name="Jhaveri J."/>
            <person name="Luo Y."/>
            <person name="Martinez D."/>
            <person name="Ngau W.C."/>
            <person name="Otillar B."/>
            <person name="Poliakov A."/>
            <person name="Porter A."/>
            <person name="Szajkowski L."/>
            <person name="Werner G."/>
            <person name="Zhou K."/>
            <person name="Grigoriev I.V."/>
            <person name="Rokhsar D.S."/>
            <person name="Grossman A.R."/>
        </authorList>
    </citation>
    <scope>NUCLEOTIDE SEQUENCE [LARGE SCALE GENOMIC DNA]</scope>
    <source>
        <strain evidence="5">CC-503</strain>
    </source>
</reference>
<dbReference type="Proteomes" id="UP000006906">
    <property type="component" value="Chromosome 2"/>
</dbReference>
<keyword evidence="2" id="KW-0326">Glycosidase</keyword>
<name>A0A2K3E367_CHLRE</name>
<evidence type="ECO:0000313" key="4">
    <source>
        <dbReference type="EMBL" id="PNW87187.1"/>
    </source>
</evidence>
<dbReference type="SUPFAM" id="SSF51445">
    <property type="entry name" value="(Trans)glycosidases"/>
    <property type="match status" value="1"/>
</dbReference>
<gene>
    <name evidence="4" type="ORF">CHLRE_02g112400v5</name>
</gene>
<dbReference type="Pfam" id="PF00704">
    <property type="entry name" value="Glyco_hydro_18"/>
    <property type="match status" value="1"/>
</dbReference>
<dbReference type="InterPro" id="IPR001223">
    <property type="entry name" value="Glyco_hydro18_cat"/>
</dbReference>
<accession>A0A2K3E367</accession>
<dbReference type="GO" id="GO:0009313">
    <property type="term" value="P:oligosaccharide catabolic process"/>
    <property type="evidence" value="ECO:0000318"/>
    <property type="project" value="GO_Central"/>
</dbReference>
<dbReference type="OrthoDB" id="73875at2759"/>
<dbReference type="ExpressionAtlas" id="A0A2K3E367">
    <property type="expression patterns" value="baseline"/>
</dbReference>
<dbReference type="InterPro" id="IPR011583">
    <property type="entry name" value="Chitinase_II/V-like_cat"/>
</dbReference>
<keyword evidence="1" id="KW-0378">Hydrolase</keyword>
<dbReference type="InterPro" id="IPR051887">
    <property type="entry name" value="GH18_Domain-Containing"/>
</dbReference>
<dbReference type="Gene3D" id="3.10.50.10">
    <property type="match status" value="1"/>
</dbReference>
<dbReference type="Gramene" id="PNW87187">
    <property type="protein sequence ID" value="PNW87187"/>
    <property type="gene ID" value="CHLRE_02g112400v5"/>
</dbReference>
<dbReference type="STRING" id="3055.A0A2K3E367"/>
<dbReference type="GO" id="GO:0016798">
    <property type="term" value="F:hydrolase activity, acting on glycosyl bonds"/>
    <property type="evidence" value="ECO:0007669"/>
    <property type="project" value="UniProtKB-KW"/>
</dbReference>
<dbReference type="PaxDb" id="3055-EDP07379"/>
<dbReference type="GeneID" id="5725464"/>
<dbReference type="SMART" id="SM00636">
    <property type="entry name" value="Glyco_18"/>
    <property type="match status" value="1"/>
</dbReference>
<keyword evidence="5" id="KW-1185">Reference proteome</keyword>
<dbReference type="PANTHER" id="PTHR46290">
    <property type="entry name" value="DI-N-ACETYLCHITOBIASE"/>
    <property type="match status" value="1"/>
</dbReference>
<dbReference type="EMBL" id="CM008963">
    <property type="protein sequence ID" value="PNW87187.1"/>
    <property type="molecule type" value="Genomic_DNA"/>
</dbReference>
<dbReference type="Gene3D" id="3.20.20.80">
    <property type="entry name" value="Glycosidases"/>
    <property type="match status" value="1"/>
</dbReference>
<dbReference type="FunCoup" id="A0A2K3E367">
    <property type="interactions" value="162"/>
</dbReference>
<dbReference type="FunFam" id="3.10.50.10:FF:000006">
    <property type="entry name" value="Chitobiase, di-N-acetyl"/>
    <property type="match status" value="1"/>
</dbReference>
<evidence type="ECO:0000256" key="2">
    <source>
        <dbReference type="ARBA" id="ARBA00023295"/>
    </source>
</evidence>
<dbReference type="PANTHER" id="PTHR46290:SF1">
    <property type="entry name" value="DI-N-ACETYLCHITOBIASE"/>
    <property type="match status" value="1"/>
</dbReference>
<protein>
    <recommendedName>
        <fullName evidence="3">GH18 domain-containing protein</fullName>
    </recommendedName>
</protein>
<dbReference type="InterPro" id="IPR017853">
    <property type="entry name" value="GH"/>
</dbReference>
<organism evidence="4 5">
    <name type="scientific">Chlamydomonas reinhardtii</name>
    <name type="common">Chlamydomonas smithii</name>
    <dbReference type="NCBI Taxonomy" id="3055"/>
    <lineage>
        <taxon>Eukaryota</taxon>
        <taxon>Viridiplantae</taxon>
        <taxon>Chlorophyta</taxon>
        <taxon>core chlorophytes</taxon>
        <taxon>Chlorophyceae</taxon>
        <taxon>CS clade</taxon>
        <taxon>Chlamydomonadales</taxon>
        <taxon>Chlamydomonadaceae</taxon>
        <taxon>Chlamydomonas</taxon>
    </lineage>
</organism>
<dbReference type="PROSITE" id="PS51910">
    <property type="entry name" value="GH18_2"/>
    <property type="match status" value="1"/>
</dbReference>
<sequence length="395" mass="43657">MGQLSVVWCLTSGVTETVKEPASCPCSSPALCSFVRTRREREFMGFFYPEDMPVDLLDWSQISSLAWVPAQRPEVMCAAHAAGVRAIMNAGDVSAAIADDKARELWVDAQVELMRRHWYDGINFDYELPAKMGSQLSTNYTRLVEATSRAFKRVNPHAEISVDVPWAAFGNDGRDYDWKGLAKVSDRLFVMSYDQQAQVFGRCVAAANSPLPQVAKGVQQYLDLGIPPSKLILGVAWYGYDYPCQPDGRGVKPGPDTDLCVLQPVEYRGAPCSDAAGVQRNFWEFMAELRAGRNSTALTWDPLASSPRFNYVDKTKGQVHQVWFETPTSLALRYRLARDLGLKGVGTWNLGAVEHSGTAGLEARADTAAMWEAVRVFTGVRMDTTTMKGMRLTGG</sequence>